<dbReference type="EMBL" id="SNRW01019450">
    <property type="protein sequence ID" value="KAA6366368.1"/>
    <property type="molecule type" value="Genomic_DNA"/>
</dbReference>
<gene>
    <name evidence="1" type="ORF">EZS28_038105</name>
</gene>
<proteinExistence type="predicted"/>
<comment type="caution">
    <text evidence="1">The sequence shown here is derived from an EMBL/GenBank/DDBJ whole genome shotgun (WGS) entry which is preliminary data.</text>
</comment>
<evidence type="ECO:0000313" key="2">
    <source>
        <dbReference type="Proteomes" id="UP000324800"/>
    </source>
</evidence>
<name>A0A5J4U7T1_9EUKA</name>
<organism evidence="1 2">
    <name type="scientific">Streblomastix strix</name>
    <dbReference type="NCBI Taxonomy" id="222440"/>
    <lineage>
        <taxon>Eukaryota</taxon>
        <taxon>Metamonada</taxon>
        <taxon>Preaxostyla</taxon>
        <taxon>Oxymonadida</taxon>
        <taxon>Streblomastigidae</taxon>
        <taxon>Streblomastix</taxon>
    </lineage>
</organism>
<protein>
    <submittedName>
        <fullName evidence="1">Uncharacterized protein</fullName>
    </submittedName>
</protein>
<reference evidence="1 2" key="1">
    <citation type="submission" date="2019-03" db="EMBL/GenBank/DDBJ databases">
        <title>Single cell metagenomics reveals metabolic interactions within the superorganism composed of flagellate Streblomastix strix and complex community of Bacteroidetes bacteria on its surface.</title>
        <authorList>
            <person name="Treitli S.C."/>
            <person name="Kolisko M."/>
            <person name="Husnik F."/>
            <person name="Keeling P."/>
            <person name="Hampl V."/>
        </authorList>
    </citation>
    <scope>NUCLEOTIDE SEQUENCE [LARGE SCALE GENOMIC DNA]</scope>
    <source>
        <strain evidence="1">ST1C</strain>
    </source>
</reference>
<dbReference type="AlphaFoldDB" id="A0A5J4U7T1"/>
<accession>A0A5J4U7T1</accession>
<dbReference type="Proteomes" id="UP000324800">
    <property type="component" value="Unassembled WGS sequence"/>
</dbReference>
<evidence type="ECO:0000313" key="1">
    <source>
        <dbReference type="EMBL" id="KAA6366368.1"/>
    </source>
</evidence>
<sequence>MQQEYEFYETARAIVSFTDSYTQNKQGKQNEQPESESIPSITKICSSLQFLRNQILSNNTCKQVIQIPKLLKSITTLSQYKIGIHIGQELDQMRLEIRCNSRWCLFWIQVWGDEQDQSELINKRYGRVTSISFCTAGGVGEEQDDEIYNGLRSIYLFISELHEGRNNDYKPSFQSLPLLARRSEEQMEEEGANEEIEAQMNNNGYVGDIKNWANRVKAMILNRFIYKR</sequence>